<dbReference type="Proteomes" id="UP001629462">
    <property type="component" value="Unassembled WGS sequence"/>
</dbReference>
<dbReference type="EMBL" id="JAQQDB010000038">
    <property type="protein sequence ID" value="MFM0521710.1"/>
    <property type="molecule type" value="Genomic_DNA"/>
</dbReference>
<organism evidence="2 3">
    <name type="scientific">Caballeronia jiangsuensis</name>
    <dbReference type="NCBI Taxonomy" id="1458357"/>
    <lineage>
        <taxon>Bacteria</taxon>
        <taxon>Pseudomonadati</taxon>
        <taxon>Pseudomonadota</taxon>
        <taxon>Betaproteobacteria</taxon>
        <taxon>Burkholderiales</taxon>
        <taxon>Burkholderiaceae</taxon>
        <taxon>Caballeronia</taxon>
    </lineage>
</organism>
<dbReference type="RefSeq" id="WP_250484808.1">
    <property type="nucleotide sequence ID" value="NZ_JAQQDB010000038.1"/>
</dbReference>
<accession>A0ABW9CVN1</accession>
<evidence type="ECO:0000313" key="2">
    <source>
        <dbReference type="EMBL" id="MFM0521710.1"/>
    </source>
</evidence>
<feature type="signal peptide" evidence="1">
    <location>
        <begin position="1"/>
        <end position="29"/>
    </location>
</feature>
<protein>
    <submittedName>
        <fullName evidence="2">Uncharacterized protein</fullName>
    </submittedName>
</protein>
<reference evidence="2 3" key="1">
    <citation type="journal article" date="2024" name="Chem. Sci.">
        <title>Discovery of megapolipeptins by genome mining of a Burkholderiales bacteria collection.</title>
        <authorList>
            <person name="Paulo B.S."/>
            <person name="Recchia M.J.J."/>
            <person name="Lee S."/>
            <person name="Fergusson C.H."/>
            <person name="Romanowski S.B."/>
            <person name="Hernandez A."/>
            <person name="Krull N."/>
            <person name="Liu D.Y."/>
            <person name="Cavanagh H."/>
            <person name="Bos A."/>
            <person name="Gray C.A."/>
            <person name="Murphy B.T."/>
            <person name="Linington R.G."/>
            <person name="Eustaquio A.S."/>
        </authorList>
    </citation>
    <scope>NUCLEOTIDE SEQUENCE [LARGE SCALE GENOMIC DNA]</scope>
    <source>
        <strain evidence="2 3">RL17-374-BIF-D</strain>
    </source>
</reference>
<evidence type="ECO:0000256" key="1">
    <source>
        <dbReference type="SAM" id="SignalP"/>
    </source>
</evidence>
<evidence type="ECO:0000313" key="3">
    <source>
        <dbReference type="Proteomes" id="UP001629462"/>
    </source>
</evidence>
<feature type="chain" id="PRO_5045538572" evidence="1">
    <location>
        <begin position="30"/>
        <end position="117"/>
    </location>
</feature>
<proteinExistence type="predicted"/>
<gene>
    <name evidence="2" type="ORF">PQR08_30230</name>
</gene>
<keyword evidence="3" id="KW-1185">Reference proteome</keyword>
<name>A0ABW9CVN1_9BURK</name>
<comment type="caution">
    <text evidence="2">The sequence shown here is derived from an EMBL/GenBank/DDBJ whole genome shotgun (WGS) entry which is preliminary data.</text>
</comment>
<keyword evidence="1" id="KW-0732">Signal</keyword>
<sequence length="117" mass="13043">MNARMFCVTFSRKLMAACALGVAIASTHAYGMEDKRVRVVNQTGQPIVAVFASHDYDQDIGWNLLNMSELWSGYFVRINPDDGDPGCNYDFLALLKNSGLLKQRVNACMSSEIVFLQ</sequence>